<feature type="compositionally biased region" description="Polar residues" evidence="1">
    <location>
        <begin position="94"/>
        <end position="108"/>
    </location>
</feature>
<feature type="region of interest" description="Disordered" evidence="1">
    <location>
        <begin position="625"/>
        <end position="652"/>
    </location>
</feature>
<feature type="region of interest" description="Disordered" evidence="1">
    <location>
        <begin position="1"/>
        <end position="139"/>
    </location>
</feature>
<protein>
    <submittedName>
        <fullName evidence="2">Uncharacterized protein</fullName>
    </submittedName>
</protein>
<evidence type="ECO:0000313" key="3">
    <source>
        <dbReference type="Proteomes" id="UP000077115"/>
    </source>
</evidence>
<feature type="region of interest" description="Disordered" evidence="1">
    <location>
        <begin position="230"/>
        <end position="250"/>
    </location>
</feature>
<dbReference type="VEuPathDB" id="FungiDB:BDEG_28470"/>
<feature type="compositionally biased region" description="Low complexity" evidence="1">
    <location>
        <begin position="39"/>
        <end position="51"/>
    </location>
</feature>
<name>A0A177X0M9_BATDL</name>
<dbReference type="EMBL" id="DS022315">
    <property type="protein sequence ID" value="OAJ45321.1"/>
    <property type="molecule type" value="Genomic_DNA"/>
</dbReference>
<gene>
    <name evidence="2" type="ORF">BDEG_28470</name>
</gene>
<dbReference type="AlphaFoldDB" id="A0A177X0M9"/>
<accession>A0A177X0M9</accession>
<evidence type="ECO:0000256" key="1">
    <source>
        <dbReference type="SAM" id="MobiDB-lite"/>
    </source>
</evidence>
<evidence type="ECO:0000313" key="2">
    <source>
        <dbReference type="EMBL" id="OAJ45321.1"/>
    </source>
</evidence>
<proteinExistence type="predicted"/>
<organism evidence="2 3">
    <name type="scientific">Batrachochytrium dendrobatidis (strain JEL423)</name>
    <dbReference type="NCBI Taxonomy" id="403673"/>
    <lineage>
        <taxon>Eukaryota</taxon>
        <taxon>Fungi</taxon>
        <taxon>Fungi incertae sedis</taxon>
        <taxon>Chytridiomycota</taxon>
        <taxon>Chytridiomycota incertae sedis</taxon>
        <taxon>Chytridiomycetes</taxon>
        <taxon>Rhizophydiales</taxon>
        <taxon>Rhizophydiales incertae sedis</taxon>
        <taxon>Batrachochytrium</taxon>
    </lineage>
</organism>
<sequence>MIETPKDHSIEADAQSVAKDAFKTEPSTLSSQNTAVNVSKSISDESASVSSELPFKTTPVHTIPPVADEVPAIFGRKTKKHKVQQTKAKFSPKLHNSQKPSSVSTAGHSENDSSGQSSSKKSVPIASSHSKDDLENSETQVTPPAICNYAHLCEALDKVKGFDTAQFDVSLIPAVLEGLGADKFSCNPDAFFDHAIESVSVAAEMLCAGLQAKIVHLRKIESGATIDSPVSFSKSSRKKKKGKAASTSLYRHPSSADSELMTVLTLPMADILNVAENSESACWTSHDWRSHVPAIQGALQRVSMTLLSVQRQIFGGMNIPSRALRPVVDFTLYPALCDADGVNEPLVHELNGCILGNVYIDVSQNVRLDMLSMGYATLVSSAAAATLVIKTGNPDDAVTNQIAGLESFVSTLSANATFDAKPTIDLAEYNISEAVASFQNFCRTQPGSDPTTQKCATDPVPSDKLLVQSHTHQEPVHLVNHDTHYKSEPVDLINEITDDSGDSDADAEYLDSPLFNPQLIQHFRNLTMEPLLHAVRSLVHQGEAIADQFDDQWYEDVADSNDLDRSLLHSRHGHAKRLLNRGKLPLRDPAHRTRNVSGIKAHECRRCAAVEARLPYRLQYHGRTTSNSRHRFDDDASLAHGGSRRKSHRSNAYSGQVVFERSGVAPPGFDAAWSELFGEGVENIPLEDLSIKQQQLILRAIANQFPDPKELVAALLSQSQIPAMQTIEEQALLEDAKNSNQVDLPHTGFESFIHNTETAQSSHELDDANTEDHYQYRLQQQPYHIDMLPVDVYSSLPIADRIYQLEYDLEIARREEMHLETQFISIVSKNMVYRTELCDVLGYKSIDEFPKVFHDIDVYSNQVGNKVDHEVGAIEDDLDSSWEDC</sequence>
<dbReference type="Proteomes" id="UP000077115">
    <property type="component" value="Unassembled WGS sequence"/>
</dbReference>
<feature type="compositionally biased region" description="Polar residues" evidence="1">
    <location>
        <begin position="25"/>
        <end position="38"/>
    </location>
</feature>
<reference evidence="2 3" key="1">
    <citation type="submission" date="2006-10" db="EMBL/GenBank/DDBJ databases">
        <title>The Genome Sequence of Batrachochytrium dendrobatidis JEL423.</title>
        <authorList>
            <consortium name="The Broad Institute Genome Sequencing Platform"/>
            <person name="Birren B."/>
            <person name="Lander E."/>
            <person name="Galagan J."/>
            <person name="Cuomo C."/>
            <person name="Devon K."/>
            <person name="Jaffe D."/>
            <person name="Butler J."/>
            <person name="Alvarez P."/>
            <person name="Gnerre S."/>
            <person name="Grabherr M."/>
            <person name="Kleber M."/>
            <person name="Mauceli E."/>
            <person name="Brockman W."/>
            <person name="Young S."/>
            <person name="LaButti K."/>
            <person name="Sykes S."/>
            <person name="DeCaprio D."/>
            <person name="Crawford M."/>
            <person name="Koehrsen M."/>
            <person name="Engels R."/>
            <person name="Montgomery P."/>
            <person name="Pearson M."/>
            <person name="Howarth C."/>
            <person name="Larson L."/>
            <person name="White J."/>
            <person name="O'Leary S."/>
            <person name="Kodira C."/>
            <person name="Zeng Q."/>
            <person name="Yandava C."/>
            <person name="Alvarado L."/>
            <person name="Longcore J."/>
            <person name="James T."/>
        </authorList>
    </citation>
    <scope>NUCLEOTIDE SEQUENCE [LARGE SCALE GENOMIC DNA]</scope>
    <source>
        <strain evidence="2 3">JEL423</strain>
    </source>
</reference>
<feature type="compositionally biased region" description="Basic and acidic residues" evidence="1">
    <location>
        <begin position="1"/>
        <end position="11"/>
    </location>
</feature>
<reference evidence="2 3" key="2">
    <citation type="submission" date="2016-05" db="EMBL/GenBank/DDBJ databases">
        <title>Lineage-specific infection strategies underlie the spectrum of fungal disease in amphibians.</title>
        <authorList>
            <person name="Cuomo C.A."/>
            <person name="Farrer R.A."/>
            <person name="James T."/>
            <person name="Longcore J."/>
            <person name="Birren B."/>
        </authorList>
    </citation>
    <scope>NUCLEOTIDE SEQUENCE [LARGE SCALE GENOMIC DNA]</scope>
    <source>
        <strain evidence="2 3">JEL423</strain>
    </source>
</reference>
<feature type="compositionally biased region" description="Low complexity" evidence="1">
    <location>
        <begin position="113"/>
        <end position="128"/>
    </location>
</feature>